<feature type="transmembrane region" description="Helical" evidence="1">
    <location>
        <begin position="144"/>
        <end position="162"/>
    </location>
</feature>
<evidence type="ECO:0000256" key="1">
    <source>
        <dbReference type="SAM" id="Phobius"/>
    </source>
</evidence>
<feature type="transmembrane region" description="Helical" evidence="1">
    <location>
        <begin position="109"/>
        <end position="132"/>
    </location>
</feature>
<protein>
    <submittedName>
        <fullName evidence="2">Uncharacterized protein</fullName>
    </submittedName>
</protein>
<dbReference type="AlphaFoldDB" id="A0A2U3E8N4"/>
<sequence length="275" mass="30636">MGGNYGPDPALCKHYAEFASHMVMWQFQVIYWVLFVLNLAVLFFSSWIYTKGQRALENYGPQTKQRAKTIRTYIFICFSCACISVVLVVMEAFALLAVQFCDGEPLMPLFWSTWAMVQVGSLIAIVGTILALLHSFRDSKHPPWALALGTPVLVIAGFLHLFHDCTKKRIKNARHRRKLESIDFGRPISQANTIQGSQSEDSNEDEEAQVEAELIGFTVAGGPIVRFVSPLRGTAPEKGTIIGHGSRHRPIIAFEKGTVEFVSSKDVTEEAISRS</sequence>
<accession>A0A2U3E8N4</accession>
<feature type="transmembrane region" description="Helical" evidence="1">
    <location>
        <begin position="70"/>
        <end position="97"/>
    </location>
</feature>
<reference evidence="2 3" key="1">
    <citation type="journal article" date="2016" name="Front. Microbiol.">
        <title>Genome and transcriptome sequences reveal the specific parasitism of the nematophagous Purpureocillium lilacinum 36-1.</title>
        <authorList>
            <person name="Xie J."/>
            <person name="Li S."/>
            <person name="Mo C."/>
            <person name="Xiao X."/>
            <person name="Peng D."/>
            <person name="Wang G."/>
            <person name="Xiao Y."/>
        </authorList>
    </citation>
    <scope>NUCLEOTIDE SEQUENCE [LARGE SCALE GENOMIC DNA]</scope>
    <source>
        <strain evidence="2 3">36-1</strain>
    </source>
</reference>
<evidence type="ECO:0000313" key="2">
    <source>
        <dbReference type="EMBL" id="PWI70839.1"/>
    </source>
</evidence>
<dbReference type="EMBL" id="LCWV01000008">
    <property type="protein sequence ID" value="PWI70839.1"/>
    <property type="molecule type" value="Genomic_DNA"/>
</dbReference>
<keyword evidence="1" id="KW-0472">Membrane</keyword>
<comment type="caution">
    <text evidence="2">The sequence shown here is derived from an EMBL/GenBank/DDBJ whole genome shotgun (WGS) entry which is preliminary data.</text>
</comment>
<keyword evidence="1" id="KW-1133">Transmembrane helix</keyword>
<feature type="transmembrane region" description="Helical" evidence="1">
    <location>
        <begin position="29"/>
        <end position="49"/>
    </location>
</feature>
<proteinExistence type="predicted"/>
<name>A0A2U3E8N4_PURLI</name>
<keyword evidence="1" id="KW-0812">Transmembrane</keyword>
<organism evidence="2 3">
    <name type="scientific">Purpureocillium lilacinum</name>
    <name type="common">Paecilomyces lilacinus</name>
    <dbReference type="NCBI Taxonomy" id="33203"/>
    <lineage>
        <taxon>Eukaryota</taxon>
        <taxon>Fungi</taxon>
        <taxon>Dikarya</taxon>
        <taxon>Ascomycota</taxon>
        <taxon>Pezizomycotina</taxon>
        <taxon>Sordariomycetes</taxon>
        <taxon>Hypocreomycetidae</taxon>
        <taxon>Hypocreales</taxon>
        <taxon>Ophiocordycipitaceae</taxon>
        <taxon>Purpureocillium</taxon>
    </lineage>
</organism>
<dbReference type="Proteomes" id="UP000245956">
    <property type="component" value="Unassembled WGS sequence"/>
</dbReference>
<gene>
    <name evidence="2" type="ORF">PCL_12207</name>
</gene>
<evidence type="ECO:0000313" key="3">
    <source>
        <dbReference type="Proteomes" id="UP000245956"/>
    </source>
</evidence>